<dbReference type="OrthoDB" id="10051712at2759"/>
<dbReference type="KEGG" id="nai:NECAME_04617"/>
<gene>
    <name evidence="2" type="ORF">NECAME_04617</name>
</gene>
<feature type="region of interest" description="Disordered" evidence="1">
    <location>
        <begin position="15"/>
        <end position="48"/>
    </location>
</feature>
<accession>W2SPK4</accession>
<sequence length="115" mass="12788">MSFIKTIFPATKRRKTGANTFVQPQPPLSRNGQQDRVTSTTLPSSLGEQTAPVVMESPIFDSFCTSSERELRADMLRMVLIEAEQRVLFDTASIVPVANRVLPSNAQLSVCKKFQ</sequence>
<dbReference type="EMBL" id="KI667676">
    <property type="protein sequence ID" value="ETN71585.1"/>
    <property type="molecule type" value="Genomic_DNA"/>
</dbReference>
<feature type="non-terminal residue" evidence="2">
    <location>
        <position position="115"/>
    </location>
</feature>
<name>W2SPK4_NECAM</name>
<protein>
    <submittedName>
        <fullName evidence="2">Uncharacterized protein</fullName>
    </submittedName>
</protein>
<evidence type="ECO:0000313" key="3">
    <source>
        <dbReference type="Proteomes" id="UP000053676"/>
    </source>
</evidence>
<proteinExistence type="predicted"/>
<reference evidence="3" key="1">
    <citation type="journal article" date="2014" name="Nat. Genet.">
        <title>Genome of the human hookworm Necator americanus.</title>
        <authorList>
            <person name="Tang Y.T."/>
            <person name="Gao X."/>
            <person name="Rosa B.A."/>
            <person name="Abubucker S."/>
            <person name="Hallsworth-Pepin K."/>
            <person name="Martin J."/>
            <person name="Tyagi R."/>
            <person name="Heizer E."/>
            <person name="Zhang X."/>
            <person name="Bhonagiri-Palsikar V."/>
            <person name="Minx P."/>
            <person name="Warren W.C."/>
            <person name="Wang Q."/>
            <person name="Zhan B."/>
            <person name="Hotez P.J."/>
            <person name="Sternberg P.W."/>
            <person name="Dougall A."/>
            <person name="Gaze S.T."/>
            <person name="Mulvenna J."/>
            <person name="Sotillo J."/>
            <person name="Ranganathan S."/>
            <person name="Rabelo E.M."/>
            <person name="Wilson R.K."/>
            <person name="Felgner P.L."/>
            <person name="Bethony J."/>
            <person name="Hawdon J.M."/>
            <person name="Gasser R.B."/>
            <person name="Loukas A."/>
            <person name="Mitreva M."/>
        </authorList>
    </citation>
    <scope>NUCLEOTIDE SEQUENCE [LARGE SCALE GENOMIC DNA]</scope>
</reference>
<dbReference type="STRING" id="51031.W2SPK4"/>
<dbReference type="AlphaFoldDB" id="W2SPK4"/>
<dbReference type="CTD" id="25344649"/>
<keyword evidence="3" id="KW-1185">Reference proteome</keyword>
<dbReference type="GeneID" id="25344649"/>
<feature type="compositionally biased region" description="Polar residues" evidence="1">
    <location>
        <begin position="17"/>
        <end position="48"/>
    </location>
</feature>
<evidence type="ECO:0000313" key="2">
    <source>
        <dbReference type="EMBL" id="ETN71585.1"/>
    </source>
</evidence>
<dbReference type="Proteomes" id="UP000053676">
    <property type="component" value="Unassembled WGS sequence"/>
</dbReference>
<evidence type="ECO:0000256" key="1">
    <source>
        <dbReference type="SAM" id="MobiDB-lite"/>
    </source>
</evidence>
<organism evidence="2 3">
    <name type="scientific">Necator americanus</name>
    <name type="common">Human hookworm</name>
    <dbReference type="NCBI Taxonomy" id="51031"/>
    <lineage>
        <taxon>Eukaryota</taxon>
        <taxon>Metazoa</taxon>
        <taxon>Ecdysozoa</taxon>
        <taxon>Nematoda</taxon>
        <taxon>Chromadorea</taxon>
        <taxon>Rhabditida</taxon>
        <taxon>Rhabditina</taxon>
        <taxon>Rhabditomorpha</taxon>
        <taxon>Strongyloidea</taxon>
        <taxon>Ancylostomatidae</taxon>
        <taxon>Bunostominae</taxon>
        <taxon>Necator</taxon>
    </lineage>
</organism>